<dbReference type="GO" id="GO:0009252">
    <property type="term" value="P:peptidoglycan biosynthetic process"/>
    <property type="evidence" value="ECO:0007669"/>
    <property type="project" value="UniProtKB-KW"/>
</dbReference>
<evidence type="ECO:0000256" key="8">
    <source>
        <dbReference type="PIRSR" id="PIRSR618044-2"/>
    </source>
</evidence>
<dbReference type="InterPro" id="IPR012338">
    <property type="entry name" value="Beta-lactam/transpept-like"/>
</dbReference>
<evidence type="ECO:0000256" key="4">
    <source>
        <dbReference type="ARBA" id="ARBA00022960"/>
    </source>
</evidence>
<dbReference type="GO" id="GO:0071555">
    <property type="term" value="P:cell wall organization"/>
    <property type="evidence" value="ECO:0007669"/>
    <property type="project" value="UniProtKB-KW"/>
</dbReference>
<organism evidence="12 13">
    <name type="scientific">Limnobacter thiooxidans</name>
    <dbReference type="NCBI Taxonomy" id="131080"/>
    <lineage>
        <taxon>Bacteria</taxon>
        <taxon>Pseudomonadati</taxon>
        <taxon>Pseudomonadota</taxon>
        <taxon>Betaproteobacteria</taxon>
        <taxon>Burkholderiales</taxon>
        <taxon>Burkholderiaceae</taxon>
        <taxon>Limnobacter</taxon>
    </lineage>
</organism>
<evidence type="ECO:0000259" key="11">
    <source>
        <dbReference type="Pfam" id="PF00768"/>
    </source>
</evidence>
<protein>
    <submittedName>
        <fullName evidence="12">D-alanyl-D-alanine endopeptidase</fullName>
    </submittedName>
</protein>
<feature type="domain" description="Peptidase S11 D-alanyl-D-alanine carboxypeptidase A N-terminal" evidence="11">
    <location>
        <begin position="37"/>
        <end position="263"/>
    </location>
</feature>
<dbReference type="GO" id="GO:0009002">
    <property type="term" value="F:serine-type D-Ala-D-Ala carboxypeptidase activity"/>
    <property type="evidence" value="ECO:0007669"/>
    <property type="project" value="InterPro"/>
</dbReference>
<keyword evidence="5" id="KW-0573">Peptidoglycan synthesis</keyword>
<name>A0AA86MBA7_9BURK</name>
<dbReference type="Pfam" id="PF00768">
    <property type="entry name" value="Peptidase_S11"/>
    <property type="match status" value="1"/>
</dbReference>
<evidence type="ECO:0000256" key="3">
    <source>
        <dbReference type="ARBA" id="ARBA00022801"/>
    </source>
</evidence>
<dbReference type="InterPro" id="IPR001967">
    <property type="entry name" value="Peptidase_S11_N"/>
</dbReference>
<dbReference type="SUPFAM" id="SSF56601">
    <property type="entry name" value="beta-lactamase/transpeptidase-like"/>
    <property type="match status" value="1"/>
</dbReference>
<evidence type="ECO:0000313" key="13">
    <source>
        <dbReference type="Proteomes" id="UP001329151"/>
    </source>
</evidence>
<keyword evidence="13" id="KW-1185">Reference proteome</keyword>
<accession>A0AA86MBA7</accession>
<evidence type="ECO:0000256" key="2">
    <source>
        <dbReference type="ARBA" id="ARBA00022729"/>
    </source>
</evidence>
<feature type="active site" description="Proton acceptor" evidence="7">
    <location>
        <position position="75"/>
    </location>
</feature>
<dbReference type="PANTHER" id="PTHR21581">
    <property type="entry name" value="D-ALANYL-D-ALANINE CARBOXYPEPTIDASE"/>
    <property type="match status" value="1"/>
</dbReference>
<dbReference type="InterPro" id="IPR018044">
    <property type="entry name" value="Peptidase_S11"/>
</dbReference>
<dbReference type="PRINTS" id="PR00725">
    <property type="entry name" value="DADACBPTASE1"/>
</dbReference>
<dbReference type="AlphaFoldDB" id="A0AA86MBA7"/>
<dbReference type="GO" id="GO:0006508">
    <property type="term" value="P:proteolysis"/>
    <property type="evidence" value="ECO:0007669"/>
    <property type="project" value="InterPro"/>
</dbReference>
<comment type="similarity">
    <text evidence="1 9">Belongs to the peptidase S11 family.</text>
</comment>
<dbReference type="RefSeq" id="WP_298217183.1">
    <property type="nucleotide sequence ID" value="NZ_AP028947.1"/>
</dbReference>
<reference evidence="12 13" key="1">
    <citation type="submission" date="2023-10" db="EMBL/GenBank/DDBJ databases">
        <title>Complete Genome Sequence of Limnobacter thiooxidans CS-K2T, Isolated from freshwater lake sediments in Bavaria, Germany.</title>
        <authorList>
            <person name="Naruki M."/>
            <person name="Watanabe A."/>
            <person name="Warashina T."/>
            <person name="Morita T."/>
            <person name="Arakawa K."/>
        </authorList>
    </citation>
    <scope>NUCLEOTIDE SEQUENCE [LARGE SCALE GENOMIC DNA]</scope>
    <source>
        <strain evidence="12 13">CS-K2</strain>
    </source>
</reference>
<feature type="binding site" evidence="8">
    <location>
        <position position="234"/>
    </location>
    <ligand>
        <name>substrate</name>
    </ligand>
</feature>
<evidence type="ECO:0000256" key="7">
    <source>
        <dbReference type="PIRSR" id="PIRSR618044-1"/>
    </source>
</evidence>
<evidence type="ECO:0000313" key="12">
    <source>
        <dbReference type="EMBL" id="BET26173.1"/>
    </source>
</evidence>
<feature type="active site" description="Acyl-ester intermediate" evidence="7">
    <location>
        <position position="72"/>
    </location>
</feature>
<evidence type="ECO:0000256" key="5">
    <source>
        <dbReference type="ARBA" id="ARBA00022984"/>
    </source>
</evidence>
<feature type="signal peptide" evidence="10">
    <location>
        <begin position="1"/>
        <end position="24"/>
    </location>
</feature>
<evidence type="ECO:0000256" key="10">
    <source>
        <dbReference type="SAM" id="SignalP"/>
    </source>
</evidence>
<dbReference type="PANTHER" id="PTHR21581:SF26">
    <property type="entry name" value="D-ALANYL-D-ALANINE ENDOPEPTIDASE"/>
    <property type="match status" value="1"/>
</dbReference>
<feature type="chain" id="PRO_5047355576" evidence="10">
    <location>
        <begin position="25"/>
        <end position="302"/>
    </location>
</feature>
<keyword evidence="6" id="KW-0961">Cell wall biogenesis/degradation</keyword>
<dbReference type="KEGG" id="lto:RGQ30_16740"/>
<keyword evidence="3" id="KW-0378">Hydrolase</keyword>
<keyword evidence="2 10" id="KW-0732">Signal</keyword>
<dbReference type="Proteomes" id="UP001329151">
    <property type="component" value="Chromosome"/>
</dbReference>
<evidence type="ECO:0000256" key="1">
    <source>
        <dbReference type="ARBA" id="ARBA00007164"/>
    </source>
</evidence>
<sequence length="302" mass="32681">MTLKASAIKGFLVCSMVFCSLANAGPNGVERASLKSAHDPLSLNSSVALVADADSLEVLYAKNPSAVLPIASITKLMTVVVTLEADLDLNEVITITNADIDYYKNTSSRLRPGSEFTRRELIHLALMASENRAASALGRSYPGGLAACVAQMNRRAASLRMINTNFAETTGLSVENKSSANDLARMVLHAQGFPLIRQFSTDPQFSVQSGKGQLNFRNTNRLIKNKEWDIQVQKTGFINEAGRCLVMKARVGDRNLVIVLLDALGSQARFADAERIREYVMAVNSQTPTAPTTPIANYAAVK</sequence>
<feature type="active site" evidence="7">
    <location>
        <position position="129"/>
    </location>
</feature>
<proteinExistence type="inferred from homology"/>
<evidence type="ECO:0000256" key="9">
    <source>
        <dbReference type="RuleBase" id="RU004016"/>
    </source>
</evidence>
<keyword evidence="4" id="KW-0133">Cell shape</keyword>
<evidence type="ECO:0000256" key="6">
    <source>
        <dbReference type="ARBA" id="ARBA00023316"/>
    </source>
</evidence>
<gene>
    <name evidence="12" type="primary">pbpG</name>
    <name evidence="12" type="ORF">RGQ30_16740</name>
</gene>
<dbReference type="EMBL" id="AP028947">
    <property type="protein sequence ID" value="BET26173.1"/>
    <property type="molecule type" value="Genomic_DNA"/>
</dbReference>
<dbReference type="GO" id="GO:0008360">
    <property type="term" value="P:regulation of cell shape"/>
    <property type="evidence" value="ECO:0007669"/>
    <property type="project" value="UniProtKB-KW"/>
</dbReference>
<dbReference type="Gene3D" id="3.40.710.10">
    <property type="entry name" value="DD-peptidase/beta-lactamase superfamily"/>
    <property type="match status" value="1"/>
</dbReference>